<evidence type="ECO:0000256" key="8">
    <source>
        <dbReference type="ARBA" id="ARBA00023239"/>
    </source>
</evidence>
<dbReference type="InterPro" id="IPR013035">
    <property type="entry name" value="PEP_carboxykinase_C"/>
</dbReference>
<dbReference type="Proteomes" id="UP001629156">
    <property type="component" value="Unassembled WGS sequence"/>
</dbReference>
<feature type="binding site" evidence="10">
    <location>
        <position position="221"/>
    </location>
    <ligand>
        <name>Mn(2+)</name>
        <dbReference type="ChEBI" id="CHEBI:29035"/>
    </ligand>
</feature>
<dbReference type="InterPro" id="IPR008210">
    <property type="entry name" value="PEP_carboxykinase_N"/>
</dbReference>
<dbReference type="NCBIfam" id="TIGR00224">
    <property type="entry name" value="pckA"/>
    <property type="match status" value="1"/>
</dbReference>
<dbReference type="NCBIfam" id="NF006821">
    <property type="entry name" value="PRK09344.1-3"/>
    <property type="match status" value="1"/>
</dbReference>
<keyword evidence="5 10" id="KW-0547">Nucleotide-binding</keyword>
<keyword evidence="10" id="KW-0479">Metal-binding</keyword>
<dbReference type="PANTHER" id="PTHR30031">
    <property type="entry name" value="PHOSPHOENOLPYRUVATE CARBOXYKINASE ATP"/>
    <property type="match status" value="1"/>
</dbReference>
<dbReference type="Gene3D" id="2.170.8.10">
    <property type="entry name" value="Phosphoenolpyruvate Carboxykinase, domain 2"/>
    <property type="match status" value="1"/>
</dbReference>
<feature type="binding site" evidence="10">
    <location>
        <position position="201"/>
    </location>
    <ligand>
        <name>Mn(2+)</name>
        <dbReference type="ChEBI" id="CHEBI:29035"/>
    </ligand>
</feature>
<evidence type="ECO:0000256" key="6">
    <source>
        <dbReference type="ARBA" id="ARBA00022793"/>
    </source>
</evidence>
<evidence type="ECO:0000256" key="1">
    <source>
        <dbReference type="ARBA" id="ARBA00004742"/>
    </source>
</evidence>
<feature type="binding site" evidence="10">
    <location>
        <position position="323"/>
    </location>
    <ligand>
        <name>ATP</name>
        <dbReference type="ChEBI" id="CHEBI:30616"/>
    </ligand>
</feature>
<comment type="caution">
    <text evidence="11">The sequence shown here is derived from an EMBL/GenBank/DDBJ whole genome shotgun (WGS) entry which is preliminary data.</text>
</comment>
<dbReference type="Pfam" id="PF01293">
    <property type="entry name" value="PEPCK_ATP"/>
    <property type="match status" value="1"/>
</dbReference>
<protein>
    <recommendedName>
        <fullName evidence="3 10">Phosphoenolpyruvate carboxykinase (ATP)</fullName>
        <shortName evidence="10">PCK</shortName>
        <shortName evidence="10">PEP carboxykinase</shortName>
        <shortName evidence="10">PEPCK</shortName>
        <ecNumber evidence="3 10">4.1.1.49</ecNumber>
    </recommendedName>
</protein>
<organism evidence="11 12">
    <name type="scientific">Flavobacterium rhizosphaerae</name>
    <dbReference type="NCBI Taxonomy" id="3163298"/>
    <lineage>
        <taxon>Bacteria</taxon>
        <taxon>Pseudomonadati</taxon>
        <taxon>Bacteroidota</taxon>
        <taxon>Flavobacteriia</taxon>
        <taxon>Flavobacteriales</taxon>
        <taxon>Flavobacteriaceae</taxon>
        <taxon>Flavobacterium</taxon>
    </lineage>
</organism>
<feature type="binding site" evidence="10">
    <location>
        <position position="323"/>
    </location>
    <ligand>
        <name>substrate</name>
    </ligand>
</feature>
<feature type="binding site" evidence="10">
    <location>
        <position position="287"/>
    </location>
    <ligand>
        <name>ATP</name>
        <dbReference type="ChEBI" id="CHEBI:30616"/>
    </ligand>
</feature>
<gene>
    <name evidence="10 11" type="primary">pckA</name>
    <name evidence="11" type="ORF">ABS766_03370</name>
</gene>
<keyword evidence="8 10" id="KW-0456">Lyase</keyword>
<dbReference type="HAMAP" id="MF_00453">
    <property type="entry name" value="PEPCK_ATP"/>
    <property type="match status" value="1"/>
</dbReference>
<proteinExistence type="inferred from homology"/>
<evidence type="ECO:0000256" key="3">
    <source>
        <dbReference type="ARBA" id="ARBA00012363"/>
    </source>
</evidence>
<dbReference type="SUPFAM" id="SSF68923">
    <property type="entry name" value="PEP carboxykinase N-terminal domain"/>
    <property type="match status" value="1"/>
</dbReference>
<evidence type="ECO:0000256" key="7">
    <source>
        <dbReference type="ARBA" id="ARBA00022840"/>
    </source>
</evidence>
<keyword evidence="12" id="KW-1185">Reference proteome</keyword>
<evidence type="ECO:0000256" key="10">
    <source>
        <dbReference type="HAMAP-Rule" id="MF_00453"/>
    </source>
</evidence>
<comment type="similarity">
    <text evidence="2 10">Belongs to the phosphoenolpyruvate carboxykinase (ATP) family.</text>
</comment>
<keyword evidence="10" id="KW-0963">Cytoplasm</keyword>
<keyword evidence="6 10" id="KW-0210">Decarboxylase</keyword>
<comment type="catalytic activity">
    <reaction evidence="9 10">
        <text>oxaloacetate + ATP = phosphoenolpyruvate + ADP + CO2</text>
        <dbReference type="Rhea" id="RHEA:18617"/>
        <dbReference type="ChEBI" id="CHEBI:16452"/>
        <dbReference type="ChEBI" id="CHEBI:16526"/>
        <dbReference type="ChEBI" id="CHEBI:30616"/>
        <dbReference type="ChEBI" id="CHEBI:58702"/>
        <dbReference type="ChEBI" id="CHEBI:456216"/>
        <dbReference type="EC" id="4.1.1.49"/>
    </reaction>
</comment>
<evidence type="ECO:0000313" key="12">
    <source>
        <dbReference type="Proteomes" id="UP001629156"/>
    </source>
</evidence>
<keyword evidence="4 10" id="KW-0312">Gluconeogenesis</keyword>
<reference evidence="11 12" key="1">
    <citation type="submission" date="2024-06" db="EMBL/GenBank/DDBJ databases">
        <authorList>
            <person name="Kaempfer P."/>
            <person name="Viver T."/>
        </authorList>
    </citation>
    <scope>NUCLEOTIDE SEQUENCE [LARGE SCALE GENOMIC DNA]</scope>
    <source>
        <strain evidence="11 12">ST-119</strain>
    </source>
</reference>
<evidence type="ECO:0000313" key="11">
    <source>
        <dbReference type="EMBL" id="MFL9843454.1"/>
    </source>
</evidence>
<comment type="function">
    <text evidence="10">Involved in the gluconeogenesis. Catalyzes the conversion of oxaloacetate (OAA) to phosphoenolpyruvate (PEP) through direct phosphoryl transfer between the nucleoside triphosphate and OAA.</text>
</comment>
<dbReference type="SUPFAM" id="SSF53795">
    <property type="entry name" value="PEP carboxykinase-like"/>
    <property type="match status" value="1"/>
</dbReference>
<feature type="binding site" evidence="10">
    <location>
        <position position="201"/>
    </location>
    <ligand>
        <name>substrate</name>
    </ligand>
</feature>
<evidence type="ECO:0000256" key="2">
    <source>
        <dbReference type="ARBA" id="ARBA00006052"/>
    </source>
</evidence>
<feature type="binding site" evidence="10">
    <location>
        <begin position="237"/>
        <end position="245"/>
    </location>
    <ligand>
        <name>ATP</name>
        <dbReference type="ChEBI" id="CHEBI:30616"/>
    </ligand>
</feature>
<accession>A0ABW8YTQ4</accession>
<dbReference type="Gene3D" id="3.40.449.10">
    <property type="entry name" value="Phosphoenolpyruvate Carboxykinase, domain 1"/>
    <property type="match status" value="1"/>
</dbReference>
<dbReference type="EMBL" id="JBELPZ010000002">
    <property type="protein sequence ID" value="MFL9843454.1"/>
    <property type="molecule type" value="Genomic_DNA"/>
</dbReference>
<dbReference type="PIRSF" id="PIRSF006294">
    <property type="entry name" value="PEP_crbxkin"/>
    <property type="match status" value="1"/>
</dbReference>
<evidence type="ECO:0000256" key="9">
    <source>
        <dbReference type="ARBA" id="ARBA00047371"/>
    </source>
</evidence>
<comment type="pathway">
    <text evidence="1 10">Carbohydrate biosynthesis; gluconeogenesis.</text>
</comment>
<evidence type="ECO:0000256" key="4">
    <source>
        <dbReference type="ARBA" id="ARBA00022432"/>
    </source>
</evidence>
<feature type="binding site" evidence="10">
    <location>
        <position position="221"/>
    </location>
    <ligand>
        <name>ATP</name>
        <dbReference type="ChEBI" id="CHEBI:30616"/>
    </ligand>
</feature>
<name>A0ABW8YTQ4_9FLAO</name>
<feature type="binding site" evidence="10">
    <location>
        <position position="448"/>
    </location>
    <ligand>
        <name>ATP</name>
        <dbReference type="ChEBI" id="CHEBI:30616"/>
    </ligand>
</feature>
<keyword evidence="7 10" id="KW-0067">ATP-binding</keyword>
<evidence type="ECO:0000256" key="5">
    <source>
        <dbReference type="ARBA" id="ARBA00022741"/>
    </source>
</evidence>
<dbReference type="Gene3D" id="3.90.228.20">
    <property type="match status" value="1"/>
</dbReference>
<feature type="binding site" evidence="10">
    <location>
        <position position="201"/>
    </location>
    <ligand>
        <name>ATP</name>
        <dbReference type="ChEBI" id="CHEBI:30616"/>
    </ligand>
</feature>
<dbReference type="EC" id="4.1.1.49" evidence="3 10"/>
<dbReference type="RefSeq" id="WP_408083704.1">
    <property type="nucleotide sequence ID" value="NZ_JBELPZ010000002.1"/>
</dbReference>
<comment type="subcellular location">
    <subcellularLocation>
        <location evidence="10">Cytoplasm</location>
    </subcellularLocation>
</comment>
<feature type="binding site" evidence="10">
    <location>
        <position position="60"/>
    </location>
    <ligand>
        <name>substrate</name>
    </ligand>
</feature>
<dbReference type="InterPro" id="IPR001272">
    <property type="entry name" value="PEP_carboxykinase_ATP"/>
</dbReference>
<feature type="binding site" evidence="10">
    <location>
        <position position="258"/>
    </location>
    <ligand>
        <name>Mn(2+)</name>
        <dbReference type="ChEBI" id="CHEBI:29035"/>
    </ligand>
</feature>
<feature type="binding site" evidence="10">
    <location>
        <begin position="442"/>
        <end position="443"/>
    </location>
    <ligand>
        <name>ATP</name>
        <dbReference type="ChEBI" id="CHEBI:30616"/>
    </ligand>
</feature>
<sequence length="530" mass="58827">MSQISLKPKTISLSSWGIRNGTVYYQLSPEDLQKIILDKGQGVLTDSGALAINTGKFTGRIPNDRYIVRDELTESKVWWGTINKIFPQKSFDRLLSRVTAYLSGKEIFVRDGFTCADSEYRTGVRVITEYASSNLFAYNMFIRPSADELEGFTSDWTVINAPGFTANPVEDGTVSPHFTILDFSRKIVLTGGTAYTGEIKKGIFSALNFELPLQKDVFPMHCSANVDEEGNTALFFGLSGTGKTTLSADPDRFLVGDDEHGWTPDHHIFNIEGGSYAKVINLSKEHEPAIYNAIKPGALLENVVVDKQGKVDYNNDAITQNTRVSYPLHYIDKIIEPSVAKAPEHIFFLTADAFGVLPPIAQLTPKQAFYYFISGYTAKVAGTEAGVSTPEPVFSACFGAPFMPLHPEVYGKMLQERIKQCNAKVWLINTGWTSGAYGQGHRIALAHTRAIIKAVLNGDLTDIEYKTDSVFNLQIPVACPGVPNELLQPRDTWDDRSAYDLQADKLLKAFEKNYQQFAVNKPIEESLQMH</sequence>
<dbReference type="NCBIfam" id="NF006820">
    <property type="entry name" value="PRK09344.1-2"/>
    <property type="match status" value="1"/>
</dbReference>
<keyword evidence="10" id="KW-0464">Manganese</keyword>
<dbReference type="PANTHER" id="PTHR30031:SF0">
    <property type="entry name" value="PHOSPHOENOLPYRUVATE CARBOXYKINASE (ATP)"/>
    <property type="match status" value="1"/>
</dbReference>
<comment type="cofactor">
    <cofactor evidence="10">
        <name>Mn(2+)</name>
        <dbReference type="ChEBI" id="CHEBI:29035"/>
    </cofactor>
    <text evidence="10">Binds 1 Mn(2+) ion per subunit.</text>
</comment>
<feature type="binding site" evidence="10">
    <location>
        <position position="195"/>
    </location>
    <ligand>
        <name>substrate</name>
    </ligand>
</feature>
<dbReference type="GO" id="GO:0004612">
    <property type="term" value="F:phosphoenolpyruvate carboxykinase (ATP) activity"/>
    <property type="evidence" value="ECO:0007669"/>
    <property type="project" value="UniProtKB-EC"/>
</dbReference>